<feature type="compositionally biased region" description="Polar residues" evidence="1">
    <location>
        <begin position="19"/>
        <end position="30"/>
    </location>
</feature>
<dbReference type="Proteomes" id="UP000822688">
    <property type="component" value="Chromosome 2"/>
</dbReference>
<name>A0A8T0IUG0_CERPU</name>
<dbReference type="AlphaFoldDB" id="A0A8T0IUG0"/>
<feature type="compositionally biased region" description="Polar residues" evidence="1">
    <location>
        <begin position="40"/>
        <end position="69"/>
    </location>
</feature>
<sequence length="69" mass="7761">MLQVNRPHYHSCENPPASSPYQHSQSTILNGPNHFMPDPHNSNQHPLNPHTITPPSIPSQNAPQYPQPH</sequence>
<dbReference type="EMBL" id="CM026422">
    <property type="protein sequence ID" value="KAG0586308.1"/>
    <property type="molecule type" value="Genomic_DNA"/>
</dbReference>
<evidence type="ECO:0000256" key="1">
    <source>
        <dbReference type="SAM" id="MobiDB-lite"/>
    </source>
</evidence>
<keyword evidence="3" id="KW-1185">Reference proteome</keyword>
<proteinExistence type="predicted"/>
<evidence type="ECO:0000313" key="2">
    <source>
        <dbReference type="EMBL" id="KAG0586308.1"/>
    </source>
</evidence>
<accession>A0A8T0IUG0</accession>
<evidence type="ECO:0000313" key="3">
    <source>
        <dbReference type="Proteomes" id="UP000822688"/>
    </source>
</evidence>
<comment type="caution">
    <text evidence="2">The sequence shown here is derived from an EMBL/GenBank/DDBJ whole genome shotgun (WGS) entry which is preliminary data.</text>
</comment>
<protein>
    <submittedName>
        <fullName evidence="2">Uncharacterized protein</fullName>
    </submittedName>
</protein>
<feature type="region of interest" description="Disordered" evidence="1">
    <location>
        <begin position="1"/>
        <end position="69"/>
    </location>
</feature>
<gene>
    <name evidence="2" type="ORF">KC19_2G081100</name>
</gene>
<reference evidence="2" key="1">
    <citation type="submission" date="2020-06" db="EMBL/GenBank/DDBJ databases">
        <title>WGS assembly of Ceratodon purpureus strain R40.</title>
        <authorList>
            <person name="Carey S.B."/>
            <person name="Jenkins J."/>
            <person name="Shu S."/>
            <person name="Lovell J.T."/>
            <person name="Sreedasyam A."/>
            <person name="Maumus F."/>
            <person name="Tiley G.P."/>
            <person name="Fernandez-Pozo N."/>
            <person name="Barry K."/>
            <person name="Chen C."/>
            <person name="Wang M."/>
            <person name="Lipzen A."/>
            <person name="Daum C."/>
            <person name="Saski C.A."/>
            <person name="Payton A.C."/>
            <person name="Mcbreen J.C."/>
            <person name="Conrad R.E."/>
            <person name="Kollar L.M."/>
            <person name="Olsson S."/>
            <person name="Huttunen S."/>
            <person name="Landis J.B."/>
            <person name="Wickett N.J."/>
            <person name="Johnson M.G."/>
            <person name="Rensing S.A."/>
            <person name="Grimwood J."/>
            <person name="Schmutz J."/>
            <person name="Mcdaniel S.F."/>
        </authorList>
    </citation>
    <scope>NUCLEOTIDE SEQUENCE</scope>
    <source>
        <strain evidence="2">R40</strain>
    </source>
</reference>
<organism evidence="2 3">
    <name type="scientific">Ceratodon purpureus</name>
    <name type="common">Fire moss</name>
    <name type="synonym">Dicranum purpureum</name>
    <dbReference type="NCBI Taxonomy" id="3225"/>
    <lineage>
        <taxon>Eukaryota</taxon>
        <taxon>Viridiplantae</taxon>
        <taxon>Streptophyta</taxon>
        <taxon>Embryophyta</taxon>
        <taxon>Bryophyta</taxon>
        <taxon>Bryophytina</taxon>
        <taxon>Bryopsida</taxon>
        <taxon>Dicranidae</taxon>
        <taxon>Pseudoditrichales</taxon>
        <taxon>Ditrichaceae</taxon>
        <taxon>Ceratodon</taxon>
    </lineage>
</organism>